<proteinExistence type="predicted"/>
<organism evidence="2 3">
    <name type="scientific">Ditylenchus dipsaci</name>
    <dbReference type="NCBI Taxonomy" id="166011"/>
    <lineage>
        <taxon>Eukaryota</taxon>
        <taxon>Metazoa</taxon>
        <taxon>Ecdysozoa</taxon>
        <taxon>Nematoda</taxon>
        <taxon>Chromadorea</taxon>
        <taxon>Rhabditida</taxon>
        <taxon>Tylenchina</taxon>
        <taxon>Tylenchomorpha</taxon>
        <taxon>Sphaerularioidea</taxon>
        <taxon>Anguinidae</taxon>
        <taxon>Anguininae</taxon>
        <taxon>Ditylenchus</taxon>
    </lineage>
</organism>
<sequence>MSKLFAIIICLTFALALTAAEPEFSIKDDLPRLKREAPNMFADALISRSKRDDLDALCKEKCECYHG</sequence>
<feature type="chain" id="PRO_5036718961" evidence="1">
    <location>
        <begin position="21"/>
        <end position="67"/>
    </location>
</feature>
<accession>A0A915E9Q9</accession>
<dbReference type="WBParaSite" id="jg3860">
    <property type="protein sequence ID" value="jg3860"/>
    <property type="gene ID" value="jg3860"/>
</dbReference>
<keyword evidence="1" id="KW-0732">Signal</keyword>
<name>A0A915E9Q9_9BILA</name>
<evidence type="ECO:0000256" key="1">
    <source>
        <dbReference type="SAM" id="SignalP"/>
    </source>
</evidence>
<dbReference type="AlphaFoldDB" id="A0A915E9Q9"/>
<reference evidence="3" key="1">
    <citation type="submission" date="2022-11" db="UniProtKB">
        <authorList>
            <consortium name="WormBaseParasite"/>
        </authorList>
    </citation>
    <scope>IDENTIFICATION</scope>
</reference>
<keyword evidence="2" id="KW-1185">Reference proteome</keyword>
<dbReference type="Proteomes" id="UP000887574">
    <property type="component" value="Unplaced"/>
</dbReference>
<protein>
    <submittedName>
        <fullName evidence="3">Uncharacterized protein</fullName>
    </submittedName>
</protein>
<evidence type="ECO:0000313" key="3">
    <source>
        <dbReference type="WBParaSite" id="jg3860"/>
    </source>
</evidence>
<feature type="signal peptide" evidence="1">
    <location>
        <begin position="1"/>
        <end position="20"/>
    </location>
</feature>
<evidence type="ECO:0000313" key="2">
    <source>
        <dbReference type="Proteomes" id="UP000887574"/>
    </source>
</evidence>